<dbReference type="AlphaFoldDB" id="A0A2H0DWL4"/>
<dbReference type="EMBL" id="PCTS01000033">
    <property type="protein sequence ID" value="PIP86381.1"/>
    <property type="molecule type" value="Genomic_DNA"/>
</dbReference>
<name>A0A2H0DWL4_9BACT</name>
<evidence type="ECO:0000256" key="1">
    <source>
        <dbReference type="SAM" id="Phobius"/>
    </source>
</evidence>
<comment type="caution">
    <text evidence="2">The sequence shown here is derived from an EMBL/GenBank/DDBJ whole genome shotgun (WGS) entry which is preliminary data.</text>
</comment>
<evidence type="ECO:0000313" key="3">
    <source>
        <dbReference type="Proteomes" id="UP000231276"/>
    </source>
</evidence>
<reference evidence="2 3" key="1">
    <citation type="submission" date="2017-09" db="EMBL/GenBank/DDBJ databases">
        <title>Depth-based differentiation of microbial function through sediment-hosted aquifers and enrichment of novel symbionts in the deep terrestrial subsurface.</title>
        <authorList>
            <person name="Probst A.J."/>
            <person name="Ladd B."/>
            <person name="Jarett J.K."/>
            <person name="Geller-Mcgrath D.E."/>
            <person name="Sieber C.M."/>
            <person name="Emerson J.B."/>
            <person name="Anantharaman K."/>
            <person name="Thomas B.C."/>
            <person name="Malmstrom R."/>
            <person name="Stieglmeier M."/>
            <person name="Klingl A."/>
            <person name="Woyke T."/>
            <person name="Ryan C.M."/>
            <person name="Banfield J.F."/>
        </authorList>
    </citation>
    <scope>NUCLEOTIDE SEQUENCE [LARGE SCALE GENOMIC DNA]</scope>
    <source>
        <strain evidence="2">CG22_combo_CG10-13_8_21_14_all_43_18</strain>
    </source>
</reference>
<keyword evidence="1" id="KW-1133">Transmembrane helix</keyword>
<keyword evidence="1" id="KW-0812">Transmembrane</keyword>
<evidence type="ECO:0000313" key="2">
    <source>
        <dbReference type="EMBL" id="PIP86381.1"/>
    </source>
</evidence>
<feature type="transmembrane region" description="Helical" evidence="1">
    <location>
        <begin position="7"/>
        <end position="33"/>
    </location>
</feature>
<proteinExistence type="predicted"/>
<protein>
    <submittedName>
        <fullName evidence="2">Uncharacterized protein</fullName>
    </submittedName>
</protein>
<keyword evidence="1" id="KW-0472">Membrane</keyword>
<organism evidence="2 3">
    <name type="scientific">Candidatus Campbellbacteria bacterium CG22_combo_CG10-13_8_21_14_all_43_18</name>
    <dbReference type="NCBI Taxonomy" id="1974530"/>
    <lineage>
        <taxon>Bacteria</taxon>
        <taxon>Candidatus Campbelliibacteriota</taxon>
    </lineage>
</organism>
<accession>A0A2H0DWL4</accession>
<gene>
    <name evidence="2" type="ORF">COW82_02375</name>
</gene>
<dbReference type="Proteomes" id="UP000231276">
    <property type="component" value="Unassembled WGS sequence"/>
</dbReference>
<feature type="transmembrane region" description="Helical" evidence="1">
    <location>
        <begin position="53"/>
        <end position="73"/>
    </location>
</feature>
<sequence>MNRFFFNIILFFSIFLLNWWLFGILLLAGFFLFKNFYEGLVYAAFYDLIFTVNGLPFYGAYQAVIFSFILLVLSEYFKKYLKFYPDNV</sequence>